<organism evidence="2 3">
    <name type="scientific">Parvularcula maris</name>
    <dbReference type="NCBI Taxonomy" id="2965077"/>
    <lineage>
        <taxon>Bacteria</taxon>
        <taxon>Pseudomonadati</taxon>
        <taxon>Pseudomonadota</taxon>
        <taxon>Alphaproteobacteria</taxon>
        <taxon>Parvularculales</taxon>
        <taxon>Parvularculaceae</taxon>
        <taxon>Parvularcula</taxon>
    </lineage>
</organism>
<dbReference type="Proteomes" id="UP001142610">
    <property type="component" value="Unassembled WGS sequence"/>
</dbReference>
<gene>
    <name evidence="2" type="ORF">NOG11_00555</name>
</gene>
<dbReference type="RefSeq" id="WP_256617670.1">
    <property type="nucleotide sequence ID" value="NZ_JANIBC010000001.1"/>
</dbReference>
<name>A0A9X2L6B8_9PROT</name>
<keyword evidence="1" id="KW-1133">Transmembrane helix</keyword>
<keyword evidence="3" id="KW-1185">Reference proteome</keyword>
<dbReference type="EMBL" id="JANIBC010000001">
    <property type="protein sequence ID" value="MCQ8183867.1"/>
    <property type="molecule type" value="Genomic_DNA"/>
</dbReference>
<evidence type="ECO:0000256" key="1">
    <source>
        <dbReference type="SAM" id="Phobius"/>
    </source>
</evidence>
<protein>
    <submittedName>
        <fullName evidence="2">Uncharacterized protein</fullName>
    </submittedName>
</protein>
<reference evidence="2" key="1">
    <citation type="submission" date="2022-07" db="EMBL/GenBank/DDBJ databases">
        <title>Parvularcula maris sp. nov., an algicidal bacterium isolated from seawater.</title>
        <authorList>
            <person name="Li F."/>
        </authorList>
    </citation>
    <scope>NUCLEOTIDE SEQUENCE</scope>
    <source>
        <strain evidence="2">BGMRC 0090</strain>
    </source>
</reference>
<sequence length="107" mass="11949">MLRWFLLVFGWASFVGSVTDGIILAQHLVLVALGQAELMTSVGEHIRTHLPFLSWMFPFADLVLPEGWAPWIFGLPAVVYFPPRILFSVVTGGWALRAARRLGQRSA</sequence>
<keyword evidence="1" id="KW-0472">Membrane</keyword>
<evidence type="ECO:0000313" key="3">
    <source>
        <dbReference type="Proteomes" id="UP001142610"/>
    </source>
</evidence>
<keyword evidence="1" id="KW-0812">Transmembrane</keyword>
<proteinExistence type="predicted"/>
<dbReference type="AlphaFoldDB" id="A0A9X2L6B8"/>
<evidence type="ECO:0000313" key="2">
    <source>
        <dbReference type="EMBL" id="MCQ8183867.1"/>
    </source>
</evidence>
<comment type="caution">
    <text evidence="2">The sequence shown here is derived from an EMBL/GenBank/DDBJ whole genome shotgun (WGS) entry which is preliminary data.</text>
</comment>
<feature type="transmembrane region" description="Helical" evidence="1">
    <location>
        <begin position="71"/>
        <end position="96"/>
    </location>
</feature>
<accession>A0A9X2L6B8</accession>